<evidence type="ECO:0000256" key="1">
    <source>
        <dbReference type="SAM" id="MobiDB-lite"/>
    </source>
</evidence>
<dbReference type="Pfam" id="PF03819">
    <property type="entry name" value="MazG"/>
    <property type="match status" value="2"/>
</dbReference>
<dbReference type="InterPro" id="IPR004518">
    <property type="entry name" value="MazG-like_dom"/>
</dbReference>
<dbReference type="CDD" id="cd11528">
    <property type="entry name" value="NTP-PPase_MazG_Nterm"/>
    <property type="match status" value="1"/>
</dbReference>
<dbReference type="PANTHER" id="PTHR30522:SF0">
    <property type="entry name" value="NUCLEOSIDE TRIPHOSPHATE PYROPHOSPHOHYDROLASE"/>
    <property type="match status" value="1"/>
</dbReference>
<dbReference type="EMBL" id="CP140158">
    <property type="protein sequence ID" value="WQG84873.1"/>
    <property type="molecule type" value="Genomic_DNA"/>
</dbReference>
<dbReference type="InterPro" id="IPR048015">
    <property type="entry name" value="NTP-PPase_MazG-like_N"/>
</dbReference>
<feature type="domain" description="NTP pyrophosphohydrolase MazG-like" evidence="2">
    <location>
        <begin position="177"/>
        <end position="235"/>
    </location>
</feature>
<name>A0ABZ0X3B3_9GAMM</name>
<dbReference type="GO" id="GO:0047429">
    <property type="term" value="F:nucleoside triphosphate diphosphatase activity"/>
    <property type="evidence" value="ECO:0007669"/>
    <property type="project" value="UniProtKB-EC"/>
</dbReference>
<dbReference type="RefSeq" id="WP_018625515.1">
    <property type="nucleotide sequence ID" value="NZ_CP140158.1"/>
</dbReference>
<gene>
    <name evidence="3" type="primary">mazG</name>
    <name evidence="3" type="ORF">SR900_10410</name>
</gene>
<dbReference type="SUPFAM" id="SSF101386">
    <property type="entry name" value="all-alpha NTP pyrophosphatases"/>
    <property type="match status" value="2"/>
</dbReference>
<evidence type="ECO:0000313" key="3">
    <source>
        <dbReference type="EMBL" id="WQG84873.1"/>
    </source>
</evidence>
<dbReference type="InterPro" id="IPR048011">
    <property type="entry name" value="NTP-PPase_MazG-like_C"/>
</dbReference>
<dbReference type="EC" id="3.6.1.9" evidence="3"/>
<sequence>MSDTTVLTSLPQTHRLLTIMQALRDPVSGCPWDRKQTYDTIVPYTLEEAYEVADAIERGDFEELHGELGDLLFQVIFYAQIGQEEGRFDFESIAEKVSDKLVSRHPHVFGDKAFSTDEELKKHWEQQKHRERQGKDESNTSLLDDLPKHFPALSLAQKMQKRVGRHGFDWPEVSGVIDKLEEEIAELKQAIANNDQQNIEEEIGDLLFSCVNLSRHLKVDAEAALRKSARKFEARFRKLEDHLVQQNLTVDTATLEQLDEAWNAAKQLHK</sequence>
<protein>
    <submittedName>
        <fullName evidence="3">Nucleoside triphosphate pyrophosphohydrolase</fullName>
        <ecNumber evidence="3">3.6.1.9</ecNumber>
    </submittedName>
</protein>
<evidence type="ECO:0000313" key="4">
    <source>
        <dbReference type="Proteomes" id="UP001324185"/>
    </source>
</evidence>
<dbReference type="PANTHER" id="PTHR30522">
    <property type="entry name" value="NUCLEOSIDE TRIPHOSPHATE PYROPHOSPHOHYDROLASE"/>
    <property type="match status" value="1"/>
</dbReference>
<dbReference type="CDD" id="cd11529">
    <property type="entry name" value="NTP-PPase_MazG_Cterm"/>
    <property type="match status" value="1"/>
</dbReference>
<dbReference type="Proteomes" id="UP001324185">
    <property type="component" value="Chromosome"/>
</dbReference>
<reference evidence="3 4" key="1">
    <citation type="submission" date="2023-11" db="EMBL/GenBank/DDBJ databases">
        <title>MicrobeMod: A computational toolkit for identifying prokaryotic methylation and restriction-modification with nanopore sequencing.</title>
        <authorList>
            <person name="Crits-Christoph A."/>
            <person name="Kang S.C."/>
            <person name="Lee H."/>
            <person name="Ostrov N."/>
        </authorList>
    </citation>
    <scope>NUCLEOTIDE SEQUENCE [LARGE SCALE GENOMIC DNA]</scope>
    <source>
        <strain evidence="3 4">DSMZ 16071</strain>
    </source>
</reference>
<proteinExistence type="predicted"/>
<feature type="compositionally biased region" description="Basic and acidic residues" evidence="1">
    <location>
        <begin position="123"/>
        <end position="138"/>
    </location>
</feature>
<dbReference type="Gene3D" id="1.10.287.1080">
    <property type="entry name" value="MazG-like"/>
    <property type="match status" value="2"/>
</dbReference>
<dbReference type="NCBIfam" id="TIGR00444">
    <property type="entry name" value="mazG"/>
    <property type="match status" value="1"/>
</dbReference>
<feature type="domain" description="NTP pyrophosphohydrolase MazG-like" evidence="2">
    <location>
        <begin position="36"/>
        <end position="109"/>
    </location>
</feature>
<dbReference type="NCBIfam" id="NF007113">
    <property type="entry name" value="PRK09562.1"/>
    <property type="match status" value="1"/>
</dbReference>
<accession>A0ABZ0X3B3</accession>
<evidence type="ECO:0000259" key="2">
    <source>
        <dbReference type="Pfam" id="PF03819"/>
    </source>
</evidence>
<keyword evidence="4" id="KW-1185">Reference proteome</keyword>
<dbReference type="InterPro" id="IPR011551">
    <property type="entry name" value="NTP_PyrPHydrolase_MazG"/>
</dbReference>
<keyword evidence="3" id="KW-0378">Hydrolase</keyword>
<organism evidence="3 4">
    <name type="scientific">Kangiella aquimarina</name>
    <dbReference type="NCBI Taxonomy" id="261965"/>
    <lineage>
        <taxon>Bacteria</taxon>
        <taxon>Pseudomonadati</taxon>
        <taxon>Pseudomonadota</taxon>
        <taxon>Gammaproteobacteria</taxon>
        <taxon>Kangiellales</taxon>
        <taxon>Kangiellaceae</taxon>
        <taxon>Kangiella</taxon>
    </lineage>
</organism>
<feature type="region of interest" description="Disordered" evidence="1">
    <location>
        <begin position="123"/>
        <end position="144"/>
    </location>
</feature>